<dbReference type="GO" id="GO:0006955">
    <property type="term" value="P:immune response"/>
    <property type="evidence" value="ECO:0007669"/>
    <property type="project" value="InterPro"/>
</dbReference>
<keyword evidence="5" id="KW-0202">Cytokine</keyword>
<dbReference type="InterPro" id="IPR009079">
    <property type="entry name" value="4_helix_cytokine-like_core"/>
</dbReference>
<evidence type="ECO:0000256" key="6">
    <source>
        <dbReference type="ARBA" id="ARBA00022525"/>
    </source>
</evidence>
<dbReference type="InterPro" id="IPR001325">
    <property type="entry name" value="IL-4/IL-13"/>
</dbReference>
<proteinExistence type="inferred from homology"/>
<evidence type="ECO:0000256" key="4">
    <source>
        <dbReference type="ARBA" id="ARBA00016752"/>
    </source>
</evidence>
<dbReference type="FunFam" id="1.20.1250.10:FF:000029">
    <property type="entry name" value="Interleukin-13"/>
    <property type="match status" value="1"/>
</dbReference>
<evidence type="ECO:0000256" key="9">
    <source>
        <dbReference type="ARBA" id="ARBA00023180"/>
    </source>
</evidence>
<keyword evidence="8" id="KW-1015">Disulfide bond</keyword>
<organism evidence="10">
    <name type="scientific">Capra hircus</name>
    <name type="common">Goat</name>
    <dbReference type="NCBI Taxonomy" id="9925"/>
    <lineage>
        <taxon>Eukaryota</taxon>
        <taxon>Metazoa</taxon>
        <taxon>Chordata</taxon>
        <taxon>Craniata</taxon>
        <taxon>Vertebrata</taxon>
        <taxon>Euteleostomi</taxon>
        <taxon>Mammalia</taxon>
        <taxon>Eutheria</taxon>
        <taxon>Laurasiatheria</taxon>
        <taxon>Artiodactyla</taxon>
        <taxon>Ruminantia</taxon>
        <taxon>Pecora</taxon>
        <taxon>Bovidae</taxon>
        <taxon>Caprinae</taxon>
        <taxon>Capra</taxon>
    </lineage>
</organism>
<evidence type="ECO:0000256" key="5">
    <source>
        <dbReference type="ARBA" id="ARBA00022514"/>
    </source>
</evidence>
<comment type="similarity">
    <text evidence="2">Belongs to the IL-4/IL-13 family.</text>
</comment>
<keyword evidence="9" id="KW-0325">Glycoprotein</keyword>
<dbReference type="PANTHER" id="PTHR48486:SF1">
    <property type="entry name" value="INTERLEUKIN-13"/>
    <property type="match status" value="1"/>
</dbReference>
<dbReference type="AlphaFoldDB" id="A0A8C2SEN6"/>
<dbReference type="PANTHER" id="PTHR48486">
    <property type="entry name" value="INTERLEUKIN-13"/>
    <property type="match status" value="1"/>
</dbReference>
<reference evidence="10" key="2">
    <citation type="submission" date="2025-08" db="UniProtKB">
        <authorList>
            <consortium name="Ensembl"/>
        </authorList>
    </citation>
    <scope>IDENTIFICATION</scope>
</reference>
<evidence type="ECO:0000313" key="10">
    <source>
        <dbReference type="Ensembl" id="ENSCHIP00010043063.1"/>
    </source>
</evidence>
<protein>
    <recommendedName>
        <fullName evidence="4">Interleukin-13</fullName>
    </recommendedName>
</protein>
<dbReference type="GO" id="GO:0005126">
    <property type="term" value="F:cytokine receptor binding"/>
    <property type="evidence" value="ECO:0007669"/>
    <property type="project" value="InterPro"/>
</dbReference>
<dbReference type="SMART" id="SM00190">
    <property type="entry name" value="IL4_13"/>
    <property type="match status" value="1"/>
</dbReference>
<dbReference type="SUPFAM" id="SSF47266">
    <property type="entry name" value="4-helical cytokines"/>
    <property type="match status" value="1"/>
</dbReference>
<sequence>MRLLLSSLFVLGSMALFFTVVLVLTCFGGLASPSPVPSPSALKELIEELVNITQNQVPLCNGSMVWSLNLTSSMYCAALDSLISISNCSVIQRTKRMLSALCPHKPSAKHVSSEYIRDTKIEVAQFLKDLLRHSRIVFRNESYN</sequence>
<evidence type="ECO:0000256" key="7">
    <source>
        <dbReference type="ARBA" id="ARBA00022729"/>
    </source>
</evidence>
<accession>A0A8C2SEN6</accession>
<name>A0A8C2SEN6_CAPHI</name>
<dbReference type="Ensembl" id="ENSCHIT00010059768.1">
    <property type="protein sequence ID" value="ENSCHIP00010043063.1"/>
    <property type="gene ID" value="ENSCHIG00010031287.1"/>
</dbReference>
<dbReference type="GO" id="GO:0005615">
    <property type="term" value="C:extracellular space"/>
    <property type="evidence" value="ECO:0007669"/>
    <property type="project" value="UniProtKB-KW"/>
</dbReference>
<dbReference type="InterPro" id="IPR018096">
    <property type="entry name" value="IL-4/IL-13_CS"/>
</dbReference>
<evidence type="ECO:0000256" key="2">
    <source>
        <dbReference type="ARBA" id="ARBA00009855"/>
    </source>
</evidence>
<dbReference type="Gene3D" id="1.20.1250.10">
    <property type="match status" value="1"/>
</dbReference>
<evidence type="ECO:0000256" key="8">
    <source>
        <dbReference type="ARBA" id="ARBA00023157"/>
    </source>
</evidence>
<evidence type="ECO:0000256" key="1">
    <source>
        <dbReference type="ARBA" id="ARBA00004613"/>
    </source>
</evidence>
<dbReference type="PROSITE" id="PS00838">
    <property type="entry name" value="INTERLEUKIN_4_13"/>
    <property type="match status" value="1"/>
</dbReference>
<keyword evidence="6" id="KW-0964">Secreted</keyword>
<dbReference type="PRINTS" id="PR01929">
    <property type="entry name" value="INTRLEUKIN13"/>
</dbReference>
<comment type="subcellular location">
    <subcellularLocation>
        <location evidence="1">Secreted</location>
    </subcellularLocation>
</comment>
<dbReference type="InterPro" id="IPR020470">
    <property type="entry name" value="IL-13"/>
</dbReference>
<comment type="subunit">
    <text evidence="3">Interacts with IL13RA2.</text>
</comment>
<reference evidence="10" key="1">
    <citation type="submission" date="2019-03" db="EMBL/GenBank/DDBJ databases">
        <title>Genome sequencing and reference-guided assembly of Black Bengal Goat (Capra hircus).</title>
        <authorList>
            <person name="Siddiki A.Z."/>
            <person name="Baten A."/>
            <person name="Billah M."/>
            <person name="Alam M.A.U."/>
            <person name="Shawrob K.S.M."/>
            <person name="Saha S."/>
            <person name="Chowdhury M."/>
            <person name="Rahman A.H."/>
            <person name="Stear M."/>
            <person name="Miah G."/>
            <person name="Das G.B."/>
            <person name="Hossain M.M."/>
            <person name="Kumkum M."/>
            <person name="Islam M.S."/>
            <person name="Mollah A.M."/>
            <person name="Ahsan A."/>
            <person name="Tusar F."/>
            <person name="Khan M.K.I."/>
        </authorList>
    </citation>
    <scope>NUCLEOTIDE SEQUENCE [LARGE SCALE GENOMIC DNA]</scope>
</reference>
<dbReference type="Pfam" id="PF03487">
    <property type="entry name" value="IL13"/>
    <property type="match status" value="1"/>
</dbReference>
<keyword evidence="7" id="KW-0732">Signal</keyword>
<evidence type="ECO:0000256" key="3">
    <source>
        <dbReference type="ARBA" id="ARBA00011337"/>
    </source>
</evidence>
<dbReference type="GO" id="GO:0005125">
    <property type="term" value="F:cytokine activity"/>
    <property type="evidence" value="ECO:0007669"/>
    <property type="project" value="UniProtKB-KW"/>
</dbReference>